<sequence>MDGGGVVRGTSVDGGCAGGAGLISTATISTGPNRPGFSQSFSVASRSFDSSSSKQSYRT</sequence>
<dbReference type="EMBL" id="JABFUD020000019">
    <property type="protein sequence ID" value="KAI5065417.1"/>
    <property type="molecule type" value="Genomic_DNA"/>
</dbReference>
<accession>A0A9D4UCU8</accession>
<feature type="region of interest" description="Disordered" evidence="1">
    <location>
        <begin position="27"/>
        <end position="59"/>
    </location>
</feature>
<organism evidence="2 3">
    <name type="scientific">Adiantum capillus-veneris</name>
    <name type="common">Maidenhair fern</name>
    <dbReference type="NCBI Taxonomy" id="13818"/>
    <lineage>
        <taxon>Eukaryota</taxon>
        <taxon>Viridiplantae</taxon>
        <taxon>Streptophyta</taxon>
        <taxon>Embryophyta</taxon>
        <taxon>Tracheophyta</taxon>
        <taxon>Polypodiopsida</taxon>
        <taxon>Polypodiidae</taxon>
        <taxon>Polypodiales</taxon>
        <taxon>Pteridineae</taxon>
        <taxon>Pteridaceae</taxon>
        <taxon>Vittarioideae</taxon>
        <taxon>Adiantum</taxon>
    </lineage>
</organism>
<evidence type="ECO:0000313" key="2">
    <source>
        <dbReference type="EMBL" id="KAI5065417.1"/>
    </source>
</evidence>
<evidence type="ECO:0000256" key="1">
    <source>
        <dbReference type="SAM" id="MobiDB-lite"/>
    </source>
</evidence>
<proteinExistence type="predicted"/>
<dbReference type="Proteomes" id="UP000886520">
    <property type="component" value="Chromosome 19"/>
</dbReference>
<comment type="caution">
    <text evidence="2">The sequence shown here is derived from an EMBL/GenBank/DDBJ whole genome shotgun (WGS) entry which is preliminary data.</text>
</comment>
<evidence type="ECO:0000313" key="3">
    <source>
        <dbReference type="Proteomes" id="UP000886520"/>
    </source>
</evidence>
<feature type="compositionally biased region" description="Low complexity" evidence="1">
    <location>
        <begin position="37"/>
        <end position="59"/>
    </location>
</feature>
<reference evidence="2" key="1">
    <citation type="submission" date="2021-01" db="EMBL/GenBank/DDBJ databases">
        <title>Adiantum capillus-veneris genome.</title>
        <authorList>
            <person name="Fang Y."/>
            <person name="Liao Q."/>
        </authorList>
    </citation>
    <scope>NUCLEOTIDE SEQUENCE</scope>
    <source>
        <strain evidence="2">H3</strain>
        <tissue evidence="2">Leaf</tissue>
    </source>
</reference>
<protein>
    <submittedName>
        <fullName evidence="2">Uncharacterized protein</fullName>
    </submittedName>
</protein>
<dbReference type="AlphaFoldDB" id="A0A9D4UCU8"/>
<name>A0A9D4UCU8_ADICA</name>
<keyword evidence="3" id="KW-1185">Reference proteome</keyword>
<gene>
    <name evidence="2" type="ORF">GOP47_0020112</name>
</gene>